<protein>
    <submittedName>
        <fullName evidence="3">Secreted protein</fullName>
    </submittedName>
</protein>
<sequence>MARVIPDMISMICLDTLWPIAITKSQRSLSVMTMTGDTAAVSIGAGNLPLHEWFWVTPGVNPVLPPVKNLTRMRRENAMYSS</sequence>
<dbReference type="EMBL" id="UXUI01015406">
    <property type="protein sequence ID" value="VDD97854.1"/>
    <property type="molecule type" value="Genomic_DNA"/>
</dbReference>
<keyword evidence="2" id="KW-1185">Reference proteome</keyword>
<dbReference type="Proteomes" id="UP000274131">
    <property type="component" value="Unassembled WGS sequence"/>
</dbReference>
<accession>A0A0N4VR09</accession>
<evidence type="ECO:0000313" key="3">
    <source>
        <dbReference type="WBParaSite" id="EVEC_0001346801-mRNA-1"/>
    </source>
</evidence>
<organism evidence="3">
    <name type="scientific">Enterobius vermicularis</name>
    <name type="common">Human pinworm</name>
    <dbReference type="NCBI Taxonomy" id="51028"/>
    <lineage>
        <taxon>Eukaryota</taxon>
        <taxon>Metazoa</taxon>
        <taxon>Ecdysozoa</taxon>
        <taxon>Nematoda</taxon>
        <taxon>Chromadorea</taxon>
        <taxon>Rhabditida</taxon>
        <taxon>Spirurina</taxon>
        <taxon>Oxyuridomorpha</taxon>
        <taxon>Oxyuroidea</taxon>
        <taxon>Oxyuridae</taxon>
        <taxon>Enterobius</taxon>
    </lineage>
</organism>
<proteinExistence type="predicted"/>
<dbReference type="WBParaSite" id="EVEC_0001346801-mRNA-1">
    <property type="protein sequence ID" value="EVEC_0001346801-mRNA-1"/>
    <property type="gene ID" value="EVEC_0001346801"/>
</dbReference>
<evidence type="ECO:0000313" key="1">
    <source>
        <dbReference type="EMBL" id="VDD97854.1"/>
    </source>
</evidence>
<reference evidence="1 2" key="2">
    <citation type="submission" date="2018-10" db="EMBL/GenBank/DDBJ databases">
        <authorList>
            <consortium name="Pathogen Informatics"/>
        </authorList>
    </citation>
    <scope>NUCLEOTIDE SEQUENCE [LARGE SCALE GENOMIC DNA]</scope>
</reference>
<name>A0A0N4VR09_ENTVE</name>
<reference evidence="3" key="1">
    <citation type="submission" date="2017-02" db="UniProtKB">
        <authorList>
            <consortium name="WormBaseParasite"/>
        </authorList>
    </citation>
    <scope>IDENTIFICATION</scope>
</reference>
<gene>
    <name evidence="1" type="ORF">EVEC_LOCUS12605</name>
</gene>
<dbReference type="AlphaFoldDB" id="A0A0N4VR09"/>
<evidence type="ECO:0000313" key="2">
    <source>
        <dbReference type="Proteomes" id="UP000274131"/>
    </source>
</evidence>